<proteinExistence type="predicted"/>
<protein>
    <recommendedName>
        <fullName evidence="10">Cep57 centrosome microtubule-binding domain-containing protein</fullName>
    </recommendedName>
</protein>
<feature type="region of interest" description="Disordered" evidence="5">
    <location>
        <begin position="22"/>
        <end position="64"/>
    </location>
</feature>
<evidence type="ECO:0000256" key="3">
    <source>
        <dbReference type="ARBA" id="ARBA00023212"/>
    </source>
</evidence>
<keyword evidence="9" id="KW-1185">Reference proteome</keyword>
<keyword evidence="4" id="KW-0175">Coiled coil</keyword>
<evidence type="ECO:0008006" key="10">
    <source>
        <dbReference type="Google" id="ProtNLM"/>
    </source>
</evidence>
<dbReference type="InterPro" id="IPR051756">
    <property type="entry name" value="Centrosomal_MT-associated"/>
</dbReference>
<feature type="coiled-coil region" evidence="4">
    <location>
        <begin position="209"/>
        <end position="243"/>
    </location>
</feature>
<dbReference type="GO" id="GO:0008017">
    <property type="term" value="F:microtubule binding"/>
    <property type="evidence" value="ECO:0007669"/>
    <property type="project" value="InterPro"/>
</dbReference>
<dbReference type="AlphaFoldDB" id="A0A6A7BZA2"/>
<evidence type="ECO:0000256" key="5">
    <source>
        <dbReference type="SAM" id="MobiDB-lite"/>
    </source>
</evidence>
<accession>A0A6A7BZA2</accession>
<feature type="region of interest" description="Disordered" evidence="5">
    <location>
        <begin position="167"/>
        <end position="201"/>
    </location>
</feature>
<evidence type="ECO:0000256" key="4">
    <source>
        <dbReference type="SAM" id="Coils"/>
    </source>
</evidence>
<feature type="domain" description="PPC89 centrosome localisation" evidence="7">
    <location>
        <begin position="273"/>
        <end position="340"/>
    </location>
</feature>
<organism evidence="8 9">
    <name type="scientific">Piedraia hortae CBS 480.64</name>
    <dbReference type="NCBI Taxonomy" id="1314780"/>
    <lineage>
        <taxon>Eukaryota</taxon>
        <taxon>Fungi</taxon>
        <taxon>Dikarya</taxon>
        <taxon>Ascomycota</taxon>
        <taxon>Pezizomycotina</taxon>
        <taxon>Dothideomycetes</taxon>
        <taxon>Dothideomycetidae</taxon>
        <taxon>Capnodiales</taxon>
        <taxon>Piedraiaceae</taxon>
        <taxon>Piedraia</taxon>
    </lineage>
</organism>
<evidence type="ECO:0000259" key="6">
    <source>
        <dbReference type="Pfam" id="PF06657"/>
    </source>
</evidence>
<feature type="region of interest" description="Disordered" evidence="5">
    <location>
        <begin position="121"/>
        <end position="152"/>
    </location>
</feature>
<dbReference type="PANTHER" id="PTHR19336:SF9">
    <property type="entry name" value="SPINDLE POLE BODY PROTEIN PPC89"/>
    <property type="match status" value="1"/>
</dbReference>
<feature type="domain" description="Cep57 centrosome microtubule-binding" evidence="6">
    <location>
        <begin position="553"/>
        <end position="629"/>
    </location>
</feature>
<dbReference type="InterPro" id="IPR025925">
    <property type="entry name" value="PPC89_CLD"/>
</dbReference>
<evidence type="ECO:0000313" key="8">
    <source>
        <dbReference type="EMBL" id="KAF2860571.1"/>
    </source>
</evidence>
<dbReference type="Pfam" id="PF14197">
    <property type="entry name" value="Cep57_CLD_2"/>
    <property type="match status" value="1"/>
</dbReference>
<feature type="compositionally biased region" description="Basic and acidic residues" evidence="5">
    <location>
        <begin position="501"/>
        <end position="512"/>
    </location>
</feature>
<feature type="coiled-coil region" evidence="4">
    <location>
        <begin position="270"/>
        <end position="360"/>
    </location>
</feature>
<feature type="compositionally biased region" description="Polar residues" evidence="5">
    <location>
        <begin position="137"/>
        <end position="152"/>
    </location>
</feature>
<evidence type="ECO:0000256" key="1">
    <source>
        <dbReference type="ARBA" id="ARBA00004267"/>
    </source>
</evidence>
<dbReference type="Pfam" id="PF06657">
    <property type="entry name" value="Cep57_MT_bd"/>
    <property type="match status" value="1"/>
</dbReference>
<dbReference type="InterPro" id="IPR024957">
    <property type="entry name" value="Cep57_MT-bd_dom"/>
</dbReference>
<reference evidence="8" key="1">
    <citation type="journal article" date="2020" name="Stud. Mycol.">
        <title>101 Dothideomycetes genomes: a test case for predicting lifestyles and emergence of pathogens.</title>
        <authorList>
            <person name="Haridas S."/>
            <person name="Albert R."/>
            <person name="Binder M."/>
            <person name="Bloem J."/>
            <person name="Labutti K."/>
            <person name="Salamov A."/>
            <person name="Andreopoulos B."/>
            <person name="Baker S."/>
            <person name="Barry K."/>
            <person name="Bills G."/>
            <person name="Bluhm B."/>
            <person name="Cannon C."/>
            <person name="Castanera R."/>
            <person name="Culley D."/>
            <person name="Daum C."/>
            <person name="Ezra D."/>
            <person name="Gonzalez J."/>
            <person name="Henrissat B."/>
            <person name="Kuo A."/>
            <person name="Liang C."/>
            <person name="Lipzen A."/>
            <person name="Lutzoni F."/>
            <person name="Magnuson J."/>
            <person name="Mondo S."/>
            <person name="Nolan M."/>
            <person name="Ohm R."/>
            <person name="Pangilinan J."/>
            <person name="Park H.-J."/>
            <person name="Ramirez L."/>
            <person name="Alfaro M."/>
            <person name="Sun H."/>
            <person name="Tritt A."/>
            <person name="Yoshinaga Y."/>
            <person name="Zwiers L.-H."/>
            <person name="Turgeon B."/>
            <person name="Goodwin S."/>
            <person name="Spatafora J."/>
            <person name="Crous P."/>
            <person name="Grigoriev I."/>
        </authorList>
    </citation>
    <scope>NUCLEOTIDE SEQUENCE</scope>
    <source>
        <strain evidence="8">CBS 480.64</strain>
    </source>
</reference>
<evidence type="ECO:0000313" key="9">
    <source>
        <dbReference type="Proteomes" id="UP000799421"/>
    </source>
</evidence>
<keyword evidence="2" id="KW-0963">Cytoplasm</keyword>
<dbReference type="OrthoDB" id="76453at2759"/>
<evidence type="ECO:0000259" key="7">
    <source>
        <dbReference type="Pfam" id="PF14197"/>
    </source>
</evidence>
<gene>
    <name evidence="8" type="ORF">K470DRAFT_257812</name>
</gene>
<sequence>MDNYETAESFSVSNDDIVDSTFNEASNRHGRPQVELTNGSEDLSFEQGRGGRPHRDSSSNYQINLDNDSRYSITCTPPGRPRQMTRVTDAMTRREAAARNASSKLKRRVVSDNVARLEEEDATATAAGRNTRFTRRPQATTNRVTSATHTGNSFLLPDMANITELVSGGKKAPTPAVERTRPSRSRFTSNGKGRADHTNINQIPVPKDEKAILNSLQLLQDKVAALERERTITTKRAAEYEAEITTLRARLQEIAPETLTRMTDDGANDKRILEAAINVLQGQQDRAQRKFGAHESAMKKVEQERDELIAQVNNAYYNFEELKAENEAIREDFEDVRAENQGLLQEVDSLKARLSHLEGLLNKQPDAAVKVARQVQKLRERNFKQFKEPTVTQEQPKPKKVTTLLDMELPGPPYPPKQGRANSLPAVIPKEDNTRDLTYVSTLGQPRVTGLRKKLEVERVVDRGNQQAASGAVEEDLTNHSNTSRRLQREQASAQQPSGEGDQRQQHFEQRAEGVQTADPTTTDSRRHTTIPLSLSLPVPASQRELDPDITTATVRPSQPPAQALASVLAKLEDEIADLKLKLSAQERRFAKADPALSKRQRNFTKARMEELIQVINEKSDIVYDLYDVLEGQGGAQARERRFARCEEAGKEGEEGCLAQDGGYAQDEGFTQDGRFAEEDNVEVMREGESFDDFSQEIGECLGSSVL</sequence>
<feature type="region of interest" description="Disordered" evidence="5">
    <location>
        <begin position="464"/>
        <end position="530"/>
    </location>
</feature>
<dbReference type="GO" id="GO:0005815">
    <property type="term" value="C:microtubule organizing center"/>
    <property type="evidence" value="ECO:0007669"/>
    <property type="project" value="UniProtKB-SubCell"/>
</dbReference>
<keyword evidence="3" id="KW-0206">Cytoskeleton</keyword>
<dbReference type="Proteomes" id="UP000799421">
    <property type="component" value="Unassembled WGS sequence"/>
</dbReference>
<feature type="coiled-coil region" evidence="4">
    <location>
        <begin position="562"/>
        <end position="589"/>
    </location>
</feature>
<dbReference type="EMBL" id="MU005980">
    <property type="protein sequence ID" value="KAF2860571.1"/>
    <property type="molecule type" value="Genomic_DNA"/>
</dbReference>
<comment type="subcellular location">
    <subcellularLocation>
        <location evidence="1">Cytoplasm</location>
        <location evidence="1">Cytoskeleton</location>
        <location evidence="1">Microtubule organizing center</location>
    </subcellularLocation>
</comment>
<dbReference type="PANTHER" id="PTHR19336">
    <property type="entry name" value="UNCHARACTERIZED DUF1167"/>
    <property type="match status" value="1"/>
</dbReference>
<name>A0A6A7BZA2_9PEZI</name>
<feature type="compositionally biased region" description="Polar residues" evidence="5">
    <location>
        <begin position="479"/>
        <end position="498"/>
    </location>
</feature>
<evidence type="ECO:0000256" key="2">
    <source>
        <dbReference type="ARBA" id="ARBA00022490"/>
    </source>
</evidence>